<feature type="region of interest" description="Disordered" evidence="6">
    <location>
        <begin position="99"/>
        <end position="134"/>
    </location>
</feature>
<comment type="subcellular location">
    <subcellularLocation>
        <location evidence="2">Cytoplasm</location>
    </subcellularLocation>
    <subcellularLocation>
        <location evidence="1">Nucleus</location>
    </subcellularLocation>
</comment>
<reference evidence="7" key="1">
    <citation type="submission" date="2021-02" db="EMBL/GenBank/DDBJ databases">
        <title>Genome sequence Cadophora malorum strain M34.</title>
        <authorList>
            <person name="Stefanovic E."/>
            <person name="Vu D."/>
            <person name="Scully C."/>
            <person name="Dijksterhuis J."/>
            <person name="Roader J."/>
            <person name="Houbraken J."/>
        </authorList>
    </citation>
    <scope>NUCLEOTIDE SEQUENCE</scope>
    <source>
        <strain evidence="7">M34</strain>
    </source>
</reference>
<dbReference type="GO" id="GO:0005634">
    <property type="term" value="C:nucleus"/>
    <property type="evidence" value="ECO:0007669"/>
    <property type="project" value="UniProtKB-SubCell"/>
</dbReference>
<keyword evidence="4" id="KW-0963">Cytoplasm</keyword>
<name>A0A8H7WGS5_9HELO</name>
<feature type="compositionally biased region" description="Acidic residues" evidence="6">
    <location>
        <begin position="163"/>
        <end position="176"/>
    </location>
</feature>
<gene>
    <name evidence="7" type="ORF">IFR04_002329</name>
</gene>
<dbReference type="GO" id="GO:1990846">
    <property type="term" value="F:ribonucleoside-diphosphate reductase inhibitor activity"/>
    <property type="evidence" value="ECO:0007669"/>
    <property type="project" value="TreeGrafter"/>
</dbReference>
<evidence type="ECO:0000256" key="6">
    <source>
        <dbReference type="SAM" id="MobiDB-lite"/>
    </source>
</evidence>
<organism evidence="7 8">
    <name type="scientific">Cadophora malorum</name>
    <dbReference type="NCBI Taxonomy" id="108018"/>
    <lineage>
        <taxon>Eukaryota</taxon>
        <taxon>Fungi</taxon>
        <taxon>Dikarya</taxon>
        <taxon>Ascomycota</taxon>
        <taxon>Pezizomycotina</taxon>
        <taxon>Leotiomycetes</taxon>
        <taxon>Helotiales</taxon>
        <taxon>Ploettnerulaceae</taxon>
        <taxon>Cadophora</taxon>
    </lineage>
</organism>
<evidence type="ECO:0000256" key="3">
    <source>
        <dbReference type="ARBA" id="ARBA00005459"/>
    </source>
</evidence>
<feature type="compositionally biased region" description="Low complexity" evidence="6">
    <location>
        <begin position="50"/>
        <end position="66"/>
    </location>
</feature>
<evidence type="ECO:0000256" key="5">
    <source>
        <dbReference type="ARBA" id="ARBA00023242"/>
    </source>
</evidence>
<dbReference type="Proteomes" id="UP000664132">
    <property type="component" value="Unassembled WGS sequence"/>
</dbReference>
<dbReference type="PANTHER" id="PTHR28081">
    <property type="entry name" value="DAMAGE-REGULATED IMPORT FACILITATOR 1-RELATED"/>
    <property type="match status" value="1"/>
</dbReference>
<evidence type="ECO:0000256" key="2">
    <source>
        <dbReference type="ARBA" id="ARBA00004496"/>
    </source>
</evidence>
<feature type="compositionally biased region" description="Low complexity" evidence="6">
    <location>
        <begin position="180"/>
        <end position="190"/>
    </location>
</feature>
<protein>
    <submittedName>
        <fullName evidence="7">Uncharacterized protein</fullName>
    </submittedName>
</protein>
<evidence type="ECO:0000256" key="4">
    <source>
        <dbReference type="ARBA" id="ARBA00022490"/>
    </source>
</evidence>
<keyword evidence="8" id="KW-1185">Reference proteome</keyword>
<comment type="similarity">
    <text evidence="3">Belongs to the DIF1/spd1 family.</text>
</comment>
<feature type="compositionally biased region" description="Polar residues" evidence="6">
    <location>
        <begin position="27"/>
        <end position="36"/>
    </location>
</feature>
<dbReference type="InterPro" id="IPR013900">
    <property type="entry name" value="RNR_inhibitor"/>
</dbReference>
<dbReference type="AlphaFoldDB" id="A0A8H7WGS5"/>
<proteinExistence type="inferred from homology"/>
<accession>A0A8H7WGS5</accession>
<dbReference type="PANTHER" id="PTHR28081:SF1">
    <property type="entry name" value="DAMAGE-REGULATED IMPORT FACILITATOR 1"/>
    <property type="match status" value="1"/>
</dbReference>
<evidence type="ECO:0000256" key="1">
    <source>
        <dbReference type="ARBA" id="ARBA00004123"/>
    </source>
</evidence>
<dbReference type="Pfam" id="PF08591">
    <property type="entry name" value="RNR_inhib"/>
    <property type="match status" value="1"/>
</dbReference>
<feature type="compositionally biased region" description="Low complexity" evidence="6">
    <location>
        <begin position="104"/>
        <end position="121"/>
    </location>
</feature>
<dbReference type="EMBL" id="JAFJYH010000019">
    <property type="protein sequence ID" value="KAG4424619.1"/>
    <property type="molecule type" value="Genomic_DNA"/>
</dbReference>
<feature type="region of interest" description="Disordered" evidence="6">
    <location>
        <begin position="154"/>
        <end position="197"/>
    </location>
</feature>
<evidence type="ECO:0000313" key="8">
    <source>
        <dbReference type="Proteomes" id="UP000664132"/>
    </source>
</evidence>
<comment type="caution">
    <text evidence="7">The sequence shown here is derived from an EMBL/GenBank/DDBJ whole genome shotgun (WGS) entry which is preliminary data.</text>
</comment>
<dbReference type="GO" id="GO:0008104">
    <property type="term" value="P:intracellular protein localization"/>
    <property type="evidence" value="ECO:0007669"/>
    <property type="project" value="TreeGrafter"/>
</dbReference>
<dbReference type="OrthoDB" id="4072855at2759"/>
<evidence type="ECO:0000313" key="7">
    <source>
        <dbReference type="EMBL" id="KAG4424619.1"/>
    </source>
</evidence>
<keyword evidence="5" id="KW-0539">Nucleus</keyword>
<dbReference type="GO" id="GO:0005737">
    <property type="term" value="C:cytoplasm"/>
    <property type="evidence" value="ECO:0007669"/>
    <property type="project" value="UniProtKB-SubCell"/>
</dbReference>
<feature type="region of interest" description="Disordered" evidence="6">
    <location>
        <begin position="27"/>
        <end position="67"/>
    </location>
</feature>
<sequence length="292" mass="31166">MSHQAKRPYAGTRAASQSSITSYFTQASSSTVSETGIGTHDTRQSLYSLPPQHQHSTSSTPSLPHSVQSNLLNVGMRVRKSVPEGYKTGSYSAFTLFTDSQSKPKSNSNSAMSDSTTSSSARKTRPRSGNRELTPFCGILKVGGMAGQQWGIYNPSGSAGAGEMDEDSSSASEDEVPFLSSQGSTISSSSMDDVNTPGGNKRRFFEDEETQLDFGSGFGSGPSMGDRVLAVPRRKKWSGKVPVHTSGQVRIFGQENFNMGGAVGVGREDVDFEDAEFLDYELAGEVEMSGCN</sequence>